<accession>A0A3P9BEG0</accession>
<keyword evidence="3" id="KW-0732">Signal</keyword>
<dbReference type="InterPro" id="IPR003599">
    <property type="entry name" value="Ig_sub"/>
</dbReference>
<dbReference type="Pfam" id="PF07686">
    <property type="entry name" value="V-set"/>
    <property type="match status" value="2"/>
</dbReference>
<keyword evidence="4" id="KW-0391">Immunity</keyword>
<dbReference type="InterPro" id="IPR007110">
    <property type="entry name" value="Ig-like_dom"/>
</dbReference>
<evidence type="ECO:0000313" key="10">
    <source>
        <dbReference type="Ensembl" id="ENSMZEP00005008289.1"/>
    </source>
</evidence>
<dbReference type="InterPro" id="IPR052051">
    <property type="entry name" value="TCR_complex_component"/>
</dbReference>
<dbReference type="PROSITE" id="PS50835">
    <property type="entry name" value="IG_LIKE"/>
    <property type="match status" value="2"/>
</dbReference>
<sequence length="352" mass="39691">SLFFIYSGCKSFFISTNVGESVTLQCFYEGEVVARFYWYKQTLGEKPRLISSFYSYDKNGTFYDECENNPRFTLSTEKAQNHLTIKNLQVSDSATYFCASSFSVSLEFAEGITVSVKGSGLNSRPLIQQSASKTIQPGGSVTLNCTVHTGTCDEEHSVYWFRNSEESHSGLIYSHGGRNDECERKPKTHTNTCVYSLPMKNLDVSHAGIYYCAVASCGYMLFGNGTKLDFEDKLDSLLLAYVLHGAVAFNTILIVFLISSMSLKKIKHCLCTGNLCCNVCIYTRCIYTEFHVTLISNLFFGFPESHRRFSDLTMTNEMVMSSWIDGKLCCCFSPTNHICDFHLFFTRATKVF</sequence>
<reference evidence="10 11" key="1">
    <citation type="journal article" date="2014" name="Nature">
        <title>The genomic substrate for adaptive radiation in African cichlid fish.</title>
        <authorList>
            <person name="Brawand D."/>
            <person name="Wagner C.E."/>
            <person name="Li Y.I."/>
            <person name="Malinsky M."/>
            <person name="Keller I."/>
            <person name="Fan S."/>
            <person name="Simakov O."/>
            <person name="Ng A.Y."/>
            <person name="Lim Z.W."/>
            <person name="Bezault E."/>
            <person name="Turner-Maier J."/>
            <person name="Johnson J."/>
            <person name="Alcazar R."/>
            <person name="Noh H.J."/>
            <person name="Russell P."/>
            <person name="Aken B."/>
            <person name="Alfoldi J."/>
            <person name="Amemiya C."/>
            <person name="Azzouzi N."/>
            <person name="Baroiller J.F."/>
            <person name="Barloy-Hubler F."/>
            <person name="Berlin A."/>
            <person name="Bloomquist R."/>
            <person name="Carleton K.L."/>
            <person name="Conte M.A."/>
            <person name="D'Cotta H."/>
            <person name="Eshel O."/>
            <person name="Gaffney L."/>
            <person name="Galibert F."/>
            <person name="Gante H.F."/>
            <person name="Gnerre S."/>
            <person name="Greuter L."/>
            <person name="Guyon R."/>
            <person name="Haddad N.S."/>
            <person name="Haerty W."/>
            <person name="Harris R.M."/>
            <person name="Hofmann H.A."/>
            <person name="Hourlier T."/>
            <person name="Hulata G."/>
            <person name="Jaffe D.B."/>
            <person name="Lara M."/>
            <person name="Lee A.P."/>
            <person name="MacCallum I."/>
            <person name="Mwaiko S."/>
            <person name="Nikaido M."/>
            <person name="Nishihara H."/>
            <person name="Ozouf-Costaz C."/>
            <person name="Penman D.J."/>
            <person name="Przybylski D."/>
            <person name="Rakotomanga M."/>
            <person name="Renn S.C.P."/>
            <person name="Ribeiro F.J."/>
            <person name="Ron M."/>
            <person name="Salzburger W."/>
            <person name="Sanchez-Pulido L."/>
            <person name="Santos M.E."/>
            <person name="Searle S."/>
            <person name="Sharpe T."/>
            <person name="Swofford R."/>
            <person name="Tan F.J."/>
            <person name="Williams L."/>
            <person name="Young S."/>
            <person name="Yin S."/>
            <person name="Okada N."/>
            <person name="Kocher T.D."/>
            <person name="Miska E.A."/>
            <person name="Lander E.S."/>
            <person name="Venkatesh B."/>
            <person name="Fernald R.D."/>
            <person name="Meyer A."/>
            <person name="Ponting C.P."/>
            <person name="Streelman J.T."/>
            <person name="Lindblad-Toh K."/>
            <person name="Seehausen O."/>
            <person name="Di Palma F."/>
        </authorList>
    </citation>
    <scope>NUCLEOTIDE SEQUENCE</scope>
</reference>
<organism evidence="10 11">
    <name type="scientific">Maylandia zebra</name>
    <name type="common">zebra mbuna</name>
    <dbReference type="NCBI Taxonomy" id="106582"/>
    <lineage>
        <taxon>Eukaryota</taxon>
        <taxon>Metazoa</taxon>
        <taxon>Chordata</taxon>
        <taxon>Craniata</taxon>
        <taxon>Vertebrata</taxon>
        <taxon>Euteleostomi</taxon>
        <taxon>Actinopterygii</taxon>
        <taxon>Neopterygii</taxon>
        <taxon>Teleostei</taxon>
        <taxon>Neoteleostei</taxon>
        <taxon>Acanthomorphata</taxon>
        <taxon>Ovalentaria</taxon>
        <taxon>Cichlomorphae</taxon>
        <taxon>Cichliformes</taxon>
        <taxon>Cichlidae</taxon>
        <taxon>African cichlids</taxon>
        <taxon>Pseudocrenilabrinae</taxon>
        <taxon>Haplochromini</taxon>
        <taxon>Maylandia</taxon>
        <taxon>Maylandia zebra complex</taxon>
    </lineage>
</organism>
<dbReference type="PANTHER" id="PTHR19433:SF127">
    <property type="entry name" value="NITR9"/>
    <property type="match status" value="1"/>
</dbReference>
<evidence type="ECO:0000256" key="4">
    <source>
        <dbReference type="ARBA" id="ARBA00022859"/>
    </source>
</evidence>
<dbReference type="AlphaFoldDB" id="A0A3P9BEG0"/>
<evidence type="ECO:0000256" key="7">
    <source>
        <dbReference type="ARBA" id="ARBA00023180"/>
    </source>
</evidence>
<name>A0A3P9BEG0_9CICH</name>
<evidence type="ECO:0000256" key="8">
    <source>
        <dbReference type="SAM" id="Phobius"/>
    </source>
</evidence>
<dbReference type="GO" id="GO:0009617">
    <property type="term" value="P:response to bacterium"/>
    <property type="evidence" value="ECO:0007669"/>
    <property type="project" value="TreeGrafter"/>
</dbReference>
<evidence type="ECO:0000256" key="6">
    <source>
        <dbReference type="ARBA" id="ARBA00023157"/>
    </source>
</evidence>
<keyword evidence="11" id="KW-1185">Reference proteome</keyword>
<dbReference type="GO" id="GO:0005886">
    <property type="term" value="C:plasma membrane"/>
    <property type="evidence" value="ECO:0007669"/>
    <property type="project" value="UniProtKB-SubCell"/>
</dbReference>
<evidence type="ECO:0000256" key="2">
    <source>
        <dbReference type="ARBA" id="ARBA00022475"/>
    </source>
</evidence>
<feature type="domain" description="Ig-like" evidence="9">
    <location>
        <begin position="125"/>
        <end position="214"/>
    </location>
</feature>
<dbReference type="SUPFAM" id="SSF48726">
    <property type="entry name" value="Immunoglobulin"/>
    <property type="match status" value="2"/>
</dbReference>
<dbReference type="Ensembl" id="ENSMZET00005008621.1">
    <property type="protein sequence ID" value="ENSMZEP00005008289.1"/>
    <property type="gene ID" value="ENSMZEG00005006312.1"/>
</dbReference>
<evidence type="ECO:0000256" key="5">
    <source>
        <dbReference type="ARBA" id="ARBA00023136"/>
    </source>
</evidence>
<dbReference type="SMART" id="SM00408">
    <property type="entry name" value="IGc2"/>
    <property type="match status" value="1"/>
</dbReference>
<evidence type="ECO:0000259" key="9">
    <source>
        <dbReference type="PROSITE" id="PS50835"/>
    </source>
</evidence>
<dbReference type="STRING" id="106582.ENSMZEP00005008289"/>
<dbReference type="InterPro" id="IPR013783">
    <property type="entry name" value="Ig-like_fold"/>
</dbReference>
<dbReference type="CDD" id="cd00099">
    <property type="entry name" value="IgV"/>
    <property type="match status" value="1"/>
</dbReference>
<feature type="domain" description="Ig-like" evidence="9">
    <location>
        <begin position="19"/>
        <end position="115"/>
    </location>
</feature>
<dbReference type="GeneTree" id="ENSGT00950000182968"/>
<keyword evidence="7" id="KW-0325">Glycoprotein</keyword>
<comment type="subcellular location">
    <subcellularLocation>
        <location evidence="1">Cell membrane</location>
    </subcellularLocation>
</comment>
<dbReference type="InterPro" id="IPR036179">
    <property type="entry name" value="Ig-like_dom_sf"/>
</dbReference>
<evidence type="ECO:0000256" key="3">
    <source>
        <dbReference type="ARBA" id="ARBA00022729"/>
    </source>
</evidence>
<evidence type="ECO:0000313" key="11">
    <source>
        <dbReference type="Proteomes" id="UP000265160"/>
    </source>
</evidence>
<keyword evidence="8" id="KW-1133">Transmembrane helix</keyword>
<protein>
    <recommendedName>
        <fullName evidence="9">Ig-like domain-containing protein</fullName>
    </recommendedName>
</protein>
<proteinExistence type="predicted"/>
<reference evidence="10" key="3">
    <citation type="submission" date="2025-09" db="UniProtKB">
        <authorList>
            <consortium name="Ensembl"/>
        </authorList>
    </citation>
    <scope>IDENTIFICATION</scope>
</reference>
<dbReference type="PANTHER" id="PTHR19433">
    <property type="entry name" value="T-CELL RECEPTOR ALPHA CHAIN V REGION-RELATED"/>
    <property type="match status" value="1"/>
</dbReference>
<reference evidence="10" key="2">
    <citation type="submission" date="2025-08" db="UniProtKB">
        <authorList>
            <consortium name="Ensembl"/>
        </authorList>
    </citation>
    <scope>IDENTIFICATION</scope>
</reference>
<dbReference type="Gene3D" id="2.60.40.10">
    <property type="entry name" value="Immunoglobulins"/>
    <property type="match status" value="2"/>
</dbReference>
<evidence type="ECO:0000256" key="1">
    <source>
        <dbReference type="ARBA" id="ARBA00004236"/>
    </source>
</evidence>
<keyword evidence="8" id="KW-0812">Transmembrane</keyword>
<dbReference type="SMART" id="SM00406">
    <property type="entry name" value="IGv"/>
    <property type="match status" value="2"/>
</dbReference>
<keyword evidence="2" id="KW-1003">Cell membrane</keyword>
<feature type="transmembrane region" description="Helical" evidence="8">
    <location>
        <begin position="238"/>
        <end position="258"/>
    </location>
</feature>
<keyword evidence="6" id="KW-1015">Disulfide bond</keyword>
<feature type="transmembrane region" description="Helical" evidence="8">
    <location>
        <begin position="208"/>
        <end position="226"/>
    </location>
</feature>
<keyword evidence="5 8" id="KW-0472">Membrane</keyword>
<dbReference type="GO" id="GO:0002376">
    <property type="term" value="P:immune system process"/>
    <property type="evidence" value="ECO:0007669"/>
    <property type="project" value="UniProtKB-KW"/>
</dbReference>
<dbReference type="InterPro" id="IPR003598">
    <property type="entry name" value="Ig_sub2"/>
</dbReference>
<dbReference type="Proteomes" id="UP000265160">
    <property type="component" value="LG3"/>
</dbReference>
<dbReference type="SMART" id="SM00409">
    <property type="entry name" value="IG"/>
    <property type="match status" value="2"/>
</dbReference>
<dbReference type="InterPro" id="IPR013106">
    <property type="entry name" value="Ig_V-set"/>
</dbReference>